<sequence length="267" mass="29071">MSESAAGGASRLFAVIRALAEQQQKGGRVTHIAAATGLKPATTHRLIQSLVQEGIVEQDTGSKRYRLGIEFFALAAKAGNVHGLRNLCRPVLLRLGARLNDAVFLLVRSGYDAICLDRNEGPYPIRTFTGDIGGRVALGVGQGPMAILAFLPEAVQEDILQYNLPRLRDFGVYDEVYLRSEIAHIRREGYCARSSGLLPGMAGVAVPIFDREGNAVAALSIGTLTERLNEERLPVVTELLKKEAEVLSKQINPFDPTLRRPWLGSVE</sequence>
<dbReference type="OrthoDB" id="9807558at2"/>
<keyword evidence="1" id="KW-0805">Transcription regulation</keyword>
<dbReference type="Gene3D" id="3.30.450.40">
    <property type="match status" value="1"/>
</dbReference>
<dbReference type="Proteomes" id="UP000044377">
    <property type="component" value="Unassembled WGS sequence"/>
</dbReference>
<feature type="domain" description="IclR-ED" evidence="5">
    <location>
        <begin position="70"/>
        <end position="253"/>
    </location>
</feature>
<proteinExistence type="predicted"/>
<evidence type="ECO:0000259" key="4">
    <source>
        <dbReference type="PROSITE" id="PS51077"/>
    </source>
</evidence>
<dbReference type="GO" id="GO:0003700">
    <property type="term" value="F:DNA-binding transcription factor activity"/>
    <property type="evidence" value="ECO:0007669"/>
    <property type="project" value="TreeGrafter"/>
</dbReference>
<dbReference type="PROSITE" id="PS51077">
    <property type="entry name" value="HTH_ICLR"/>
    <property type="match status" value="1"/>
</dbReference>
<accession>A0A0G4JYA1</accession>
<dbReference type="RefSeq" id="WP_048638219.1">
    <property type="nucleotide sequence ID" value="NZ_CGIG01000001.1"/>
</dbReference>
<dbReference type="Pfam" id="PF01614">
    <property type="entry name" value="IclR_C"/>
    <property type="match status" value="1"/>
</dbReference>
<dbReference type="InterPro" id="IPR036390">
    <property type="entry name" value="WH_DNA-bd_sf"/>
</dbReference>
<dbReference type="EMBL" id="CGIG01000001">
    <property type="protein sequence ID" value="CPR18651.1"/>
    <property type="molecule type" value="Genomic_DNA"/>
</dbReference>
<dbReference type="GO" id="GO:0003677">
    <property type="term" value="F:DNA binding"/>
    <property type="evidence" value="ECO:0007669"/>
    <property type="project" value="UniProtKB-KW"/>
</dbReference>
<evidence type="ECO:0000313" key="6">
    <source>
        <dbReference type="EMBL" id="CPR18651.1"/>
    </source>
</evidence>
<keyword evidence="2" id="KW-0238">DNA-binding</keyword>
<keyword evidence="3" id="KW-0804">Transcription</keyword>
<dbReference type="AlphaFoldDB" id="A0A0G4JYA1"/>
<dbReference type="InterPro" id="IPR036388">
    <property type="entry name" value="WH-like_DNA-bd_sf"/>
</dbReference>
<dbReference type="Gene3D" id="1.10.10.10">
    <property type="entry name" value="Winged helix-like DNA-binding domain superfamily/Winged helix DNA-binding domain"/>
    <property type="match status" value="1"/>
</dbReference>
<reference evidence="7" key="1">
    <citation type="submission" date="2015-01" db="EMBL/GenBank/DDBJ databases">
        <authorList>
            <person name="Paterson Steve"/>
        </authorList>
    </citation>
    <scope>NUCLEOTIDE SEQUENCE [LARGE SCALE GENOMIC DNA]</scope>
    <source>
        <strain evidence="7">OBR1</strain>
    </source>
</reference>
<organism evidence="6 7">
    <name type="scientific">Brenneria goodwinii</name>
    <dbReference type="NCBI Taxonomy" id="1109412"/>
    <lineage>
        <taxon>Bacteria</taxon>
        <taxon>Pseudomonadati</taxon>
        <taxon>Pseudomonadota</taxon>
        <taxon>Gammaproteobacteria</taxon>
        <taxon>Enterobacterales</taxon>
        <taxon>Pectobacteriaceae</taxon>
        <taxon>Brenneria</taxon>
    </lineage>
</organism>
<dbReference type="PANTHER" id="PTHR30136">
    <property type="entry name" value="HELIX-TURN-HELIX TRANSCRIPTIONAL REGULATOR, ICLR FAMILY"/>
    <property type="match status" value="1"/>
</dbReference>
<dbReference type="GO" id="GO:0045892">
    <property type="term" value="P:negative regulation of DNA-templated transcription"/>
    <property type="evidence" value="ECO:0007669"/>
    <property type="project" value="TreeGrafter"/>
</dbReference>
<evidence type="ECO:0000256" key="2">
    <source>
        <dbReference type="ARBA" id="ARBA00023125"/>
    </source>
</evidence>
<keyword evidence="7" id="KW-1185">Reference proteome</keyword>
<evidence type="ECO:0000256" key="1">
    <source>
        <dbReference type="ARBA" id="ARBA00023015"/>
    </source>
</evidence>
<dbReference type="SUPFAM" id="SSF46785">
    <property type="entry name" value="Winged helix' DNA-binding domain"/>
    <property type="match status" value="1"/>
</dbReference>
<evidence type="ECO:0000259" key="5">
    <source>
        <dbReference type="PROSITE" id="PS51078"/>
    </source>
</evidence>
<protein>
    <submittedName>
        <fullName evidence="6">Transcriptional regulator, IclR family</fullName>
    </submittedName>
</protein>
<dbReference type="SUPFAM" id="SSF55781">
    <property type="entry name" value="GAF domain-like"/>
    <property type="match status" value="1"/>
</dbReference>
<evidence type="ECO:0000256" key="3">
    <source>
        <dbReference type="ARBA" id="ARBA00023163"/>
    </source>
</evidence>
<dbReference type="InterPro" id="IPR014757">
    <property type="entry name" value="Tscrpt_reg_IclR_C"/>
</dbReference>
<dbReference type="InterPro" id="IPR029016">
    <property type="entry name" value="GAF-like_dom_sf"/>
</dbReference>
<dbReference type="Pfam" id="PF09339">
    <property type="entry name" value="HTH_IclR"/>
    <property type="match status" value="1"/>
</dbReference>
<dbReference type="InterPro" id="IPR005471">
    <property type="entry name" value="Tscrpt_reg_IclR_N"/>
</dbReference>
<dbReference type="PANTHER" id="PTHR30136:SF35">
    <property type="entry name" value="HTH-TYPE TRANSCRIPTIONAL REGULATOR RV1719"/>
    <property type="match status" value="1"/>
</dbReference>
<gene>
    <name evidence="6" type="ORF">BN1221_03327</name>
</gene>
<dbReference type="PROSITE" id="PS51078">
    <property type="entry name" value="ICLR_ED"/>
    <property type="match status" value="1"/>
</dbReference>
<name>A0A0G4JYA1_9GAMM</name>
<dbReference type="SMART" id="SM00346">
    <property type="entry name" value="HTH_ICLR"/>
    <property type="match status" value="1"/>
</dbReference>
<dbReference type="InterPro" id="IPR050707">
    <property type="entry name" value="HTH_MetabolicPath_Reg"/>
</dbReference>
<dbReference type="STRING" id="1109412.BN1221_03327"/>
<feature type="domain" description="HTH iclR-type" evidence="4">
    <location>
        <begin position="6"/>
        <end position="69"/>
    </location>
</feature>
<evidence type="ECO:0000313" key="7">
    <source>
        <dbReference type="Proteomes" id="UP000044377"/>
    </source>
</evidence>